<dbReference type="PANTHER" id="PTHR24229">
    <property type="entry name" value="NEUROPEPTIDES RECEPTOR"/>
    <property type="match status" value="1"/>
</dbReference>
<feature type="transmembrane region" description="Helical" evidence="10">
    <location>
        <begin position="187"/>
        <end position="210"/>
    </location>
</feature>
<dbReference type="EMBL" id="LIAE01009324">
    <property type="protein sequence ID" value="PAV70245.1"/>
    <property type="molecule type" value="Genomic_DNA"/>
</dbReference>
<evidence type="ECO:0000259" key="11">
    <source>
        <dbReference type="PROSITE" id="PS50262"/>
    </source>
</evidence>
<keyword evidence="13" id="KW-1185">Reference proteome</keyword>
<keyword evidence="3 9" id="KW-0812">Transmembrane</keyword>
<feature type="domain" description="G-protein coupled receptors family 1 profile" evidence="11">
    <location>
        <begin position="82"/>
        <end position="280"/>
    </location>
</feature>
<name>A0A2A2K8L2_9BILA</name>
<evidence type="ECO:0000256" key="8">
    <source>
        <dbReference type="ARBA" id="ARBA00023224"/>
    </source>
</evidence>
<comment type="subcellular location">
    <subcellularLocation>
        <location evidence="1">Cell membrane</location>
        <topology evidence="1">Multi-pass membrane protein</topology>
    </subcellularLocation>
</comment>
<dbReference type="CDD" id="cd00637">
    <property type="entry name" value="7tm_classA_rhodopsin-like"/>
    <property type="match status" value="1"/>
</dbReference>
<dbReference type="PRINTS" id="PR00237">
    <property type="entry name" value="GPCRRHODOPSN"/>
</dbReference>
<sequence>MDASAELLIYGFPSSSATRQMPSIPIDKCQPYSDSLLYCPAGKDFSEELWVRNVYPPIQELQPRVTIVVSIFVLCFIIGICGNSSVLTIIRGVMRERRHRSKGAGDIAIFYIAALCVVDFLMSLSLAPAIMDSVIGFWVFGTFICKLHHICGSVGRILSTFLITAMSFDRYVAVCYPHHRRLRSKKFVIGVISFLSSFAFVLLLPMITYARDKEMVLHELYATNSNNITRVRVYKCSDMMPSSVFYWFTTTTFILGYILPLTLIILFNVRLINKLYAHQR</sequence>
<comment type="caution">
    <text evidence="12">The sequence shown here is derived from an EMBL/GenBank/DDBJ whole genome shotgun (WGS) entry which is preliminary data.</text>
</comment>
<evidence type="ECO:0000256" key="5">
    <source>
        <dbReference type="ARBA" id="ARBA00023040"/>
    </source>
</evidence>
<dbReference type="GO" id="GO:0005886">
    <property type="term" value="C:plasma membrane"/>
    <property type="evidence" value="ECO:0007669"/>
    <property type="project" value="UniProtKB-SubCell"/>
</dbReference>
<keyword evidence="2" id="KW-1003">Cell membrane</keyword>
<accession>A0A2A2K8L2</accession>
<evidence type="ECO:0000256" key="7">
    <source>
        <dbReference type="ARBA" id="ARBA00023170"/>
    </source>
</evidence>
<evidence type="ECO:0000256" key="9">
    <source>
        <dbReference type="RuleBase" id="RU000688"/>
    </source>
</evidence>
<dbReference type="AlphaFoldDB" id="A0A2A2K8L2"/>
<dbReference type="Pfam" id="PF00001">
    <property type="entry name" value="7tm_1"/>
    <property type="match status" value="1"/>
</dbReference>
<dbReference type="PANTHER" id="PTHR24229:SF82">
    <property type="entry name" value="G-PROTEIN COUPLED RECEPTORS FAMILY 1 PROFILE DOMAIN-CONTAINING PROTEIN"/>
    <property type="match status" value="1"/>
</dbReference>
<evidence type="ECO:0000256" key="1">
    <source>
        <dbReference type="ARBA" id="ARBA00004651"/>
    </source>
</evidence>
<evidence type="ECO:0000256" key="3">
    <source>
        <dbReference type="ARBA" id="ARBA00022692"/>
    </source>
</evidence>
<dbReference type="PROSITE" id="PS00237">
    <property type="entry name" value="G_PROTEIN_RECEP_F1_1"/>
    <property type="match status" value="1"/>
</dbReference>
<dbReference type="GO" id="GO:0042277">
    <property type="term" value="F:peptide binding"/>
    <property type="evidence" value="ECO:0007669"/>
    <property type="project" value="TreeGrafter"/>
</dbReference>
<keyword evidence="7 9" id="KW-0675">Receptor</keyword>
<keyword evidence="4 10" id="KW-1133">Transmembrane helix</keyword>
<dbReference type="PROSITE" id="PS50262">
    <property type="entry name" value="G_PROTEIN_RECEP_F1_2"/>
    <property type="match status" value="1"/>
</dbReference>
<evidence type="ECO:0000313" key="13">
    <source>
        <dbReference type="Proteomes" id="UP000218231"/>
    </source>
</evidence>
<organism evidence="12 13">
    <name type="scientific">Diploscapter pachys</name>
    <dbReference type="NCBI Taxonomy" id="2018661"/>
    <lineage>
        <taxon>Eukaryota</taxon>
        <taxon>Metazoa</taxon>
        <taxon>Ecdysozoa</taxon>
        <taxon>Nematoda</taxon>
        <taxon>Chromadorea</taxon>
        <taxon>Rhabditida</taxon>
        <taxon>Rhabditina</taxon>
        <taxon>Rhabditomorpha</taxon>
        <taxon>Rhabditoidea</taxon>
        <taxon>Rhabditidae</taxon>
        <taxon>Diploscapter</taxon>
    </lineage>
</organism>
<feature type="transmembrane region" description="Helical" evidence="10">
    <location>
        <begin position="65"/>
        <end position="87"/>
    </location>
</feature>
<evidence type="ECO:0000256" key="6">
    <source>
        <dbReference type="ARBA" id="ARBA00023136"/>
    </source>
</evidence>
<dbReference type="OrthoDB" id="6076970at2759"/>
<proteinExistence type="inferred from homology"/>
<feature type="transmembrane region" description="Helical" evidence="10">
    <location>
        <begin position="244"/>
        <end position="269"/>
    </location>
</feature>
<feature type="transmembrane region" description="Helical" evidence="10">
    <location>
        <begin position="137"/>
        <end position="166"/>
    </location>
</feature>
<dbReference type="GO" id="GO:0043005">
    <property type="term" value="C:neuron projection"/>
    <property type="evidence" value="ECO:0007669"/>
    <property type="project" value="TreeGrafter"/>
</dbReference>
<comment type="similarity">
    <text evidence="9">Belongs to the G-protein coupled receptor 1 family.</text>
</comment>
<keyword evidence="5 9" id="KW-0297">G-protein coupled receptor</keyword>
<keyword evidence="6 10" id="KW-0472">Membrane</keyword>
<evidence type="ECO:0000256" key="10">
    <source>
        <dbReference type="SAM" id="Phobius"/>
    </source>
</evidence>
<evidence type="ECO:0000256" key="4">
    <source>
        <dbReference type="ARBA" id="ARBA00022989"/>
    </source>
</evidence>
<keyword evidence="8 9" id="KW-0807">Transducer</keyword>
<dbReference type="STRING" id="2018661.A0A2A2K8L2"/>
<dbReference type="InterPro" id="IPR000276">
    <property type="entry name" value="GPCR_Rhodpsn"/>
</dbReference>
<feature type="transmembrane region" description="Helical" evidence="10">
    <location>
        <begin position="108"/>
        <end position="131"/>
    </location>
</feature>
<dbReference type="Proteomes" id="UP000218231">
    <property type="component" value="Unassembled WGS sequence"/>
</dbReference>
<protein>
    <recommendedName>
        <fullName evidence="11">G-protein coupled receptors family 1 profile domain-containing protein</fullName>
    </recommendedName>
</protein>
<gene>
    <name evidence="12" type="ORF">WR25_03186</name>
</gene>
<reference evidence="12 13" key="1">
    <citation type="journal article" date="2017" name="Curr. Biol.">
        <title>Genome architecture and evolution of a unichromosomal asexual nematode.</title>
        <authorList>
            <person name="Fradin H."/>
            <person name="Zegar C."/>
            <person name="Gutwein M."/>
            <person name="Lucas J."/>
            <person name="Kovtun M."/>
            <person name="Corcoran D."/>
            <person name="Baugh L.R."/>
            <person name="Kiontke K."/>
            <person name="Gunsalus K."/>
            <person name="Fitch D.H."/>
            <person name="Piano F."/>
        </authorList>
    </citation>
    <scope>NUCLEOTIDE SEQUENCE [LARGE SCALE GENOMIC DNA]</scope>
    <source>
        <strain evidence="12">PF1309</strain>
    </source>
</reference>
<evidence type="ECO:0000313" key="12">
    <source>
        <dbReference type="EMBL" id="PAV70245.1"/>
    </source>
</evidence>
<dbReference type="SUPFAM" id="SSF81321">
    <property type="entry name" value="Family A G protein-coupled receptor-like"/>
    <property type="match status" value="1"/>
</dbReference>
<dbReference type="GO" id="GO:0004930">
    <property type="term" value="F:G protein-coupled receptor activity"/>
    <property type="evidence" value="ECO:0007669"/>
    <property type="project" value="UniProtKB-KW"/>
</dbReference>
<evidence type="ECO:0000256" key="2">
    <source>
        <dbReference type="ARBA" id="ARBA00022475"/>
    </source>
</evidence>
<dbReference type="InterPro" id="IPR017452">
    <property type="entry name" value="GPCR_Rhodpsn_7TM"/>
</dbReference>
<dbReference type="Gene3D" id="1.20.1070.10">
    <property type="entry name" value="Rhodopsin 7-helix transmembrane proteins"/>
    <property type="match status" value="1"/>
</dbReference>